<dbReference type="AlphaFoldDB" id="A0A392Q5S0"/>
<reference evidence="2 3" key="1">
    <citation type="journal article" date="2018" name="Front. Plant Sci.">
        <title>Red Clover (Trifolium pratense) and Zigzag Clover (T. medium) - A Picture of Genomic Similarities and Differences.</title>
        <authorList>
            <person name="Dluhosova J."/>
            <person name="Istvanek J."/>
            <person name="Nedelnik J."/>
            <person name="Repkova J."/>
        </authorList>
    </citation>
    <scope>NUCLEOTIDE SEQUENCE [LARGE SCALE GENOMIC DNA]</scope>
    <source>
        <strain evidence="3">cv. 10/8</strain>
        <tissue evidence="2">Leaf</tissue>
    </source>
</reference>
<sequence>VHVLTKQLASQTKEPGVTENGAGTKILISSNRSRLQNLRDYQRRQLCILLSELLIDVEIDCEFVADAKPLWKTSVP</sequence>
<evidence type="ECO:0000256" key="1">
    <source>
        <dbReference type="SAM" id="MobiDB-lite"/>
    </source>
</evidence>
<proteinExistence type="predicted"/>
<dbReference type="EMBL" id="LXQA010114976">
    <property type="protein sequence ID" value="MCI19474.1"/>
    <property type="molecule type" value="Genomic_DNA"/>
</dbReference>
<feature type="non-terminal residue" evidence="2">
    <location>
        <position position="1"/>
    </location>
</feature>
<protein>
    <submittedName>
        <fullName evidence="2">Uncharacterized protein</fullName>
    </submittedName>
</protein>
<accession>A0A392Q5S0</accession>
<dbReference type="Proteomes" id="UP000265520">
    <property type="component" value="Unassembled WGS sequence"/>
</dbReference>
<keyword evidence="3" id="KW-1185">Reference proteome</keyword>
<name>A0A392Q5S0_9FABA</name>
<organism evidence="2 3">
    <name type="scientific">Trifolium medium</name>
    <dbReference type="NCBI Taxonomy" id="97028"/>
    <lineage>
        <taxon>Eukaryota</taxon>
        <taxon>Viridiplantae</taxon>
        <taxon>Streptophyta</taxon>
        <taxon>Embryophyta</taxon>
        <taxon>Tracheophyta</taxon>
        <taxon>Spermatophyta</taxon>
        <taxon>Magnoliopsida</taxon>
        <taxon>eudicotyledons</taxon>
        <taxon>Gunneridae</taxon>
        <taxon>Pentapetalae</taxon>
        <taxon>rosids</taxon>
        <taxon>fabids</taxon>
        <taxon>Fabales</taxon>
        <taxon>Fabaceae</taxon>
        <taxon>Papilionoideae</taxon>
        <taxon>50 kb inversion clade</taxon>
        <taxon>NPAAA clade</taxon>
        <taxon>Hologalegina</taxon>
        <taxon>IRL clade</taxon>
        <taxon>Trifolieae</taxon>
        <taxon>Trifolium</taxon>
    </lineage>
</organism>
<feature type="region of interest" description="Disordered" evidence="1">
    <location>
        <begin position="1"/>
        <end position="21"/>
    </location>
</feature>
<comment type="caution">
    <text evidence="2">The sequence shown here is derived from an EMBL/GenBank/DDBJ whole genome shotgun (WGS) entry which is preliminary data.</text>
</comment>
<evidence type="ECO:0000313" key="2">
    <source>
        <dbReference type="EMBL" id="MCI19474.1"/>
    </source>
</evidence>
<evidence type="ECO:0000313" key="3">
    <source>
        <dbReference type="Proteomes" id="UP000265520"/>
    </source>
</evidence>